<protein>
    <submittedName>
        <fullName evidence="2">Uncharacterized protein</fullName>
    </submittedName>
</protein>
<keyword evidence="1" id="KW-1133">Transmembrane helix</keyword>
<gene>
    <name evidence="2" type="ORF">R4F53_20050</name>
</gene>
<name>A0AAE4REY9_MYCIT</name>
<keyword evidence="1" id="KW-0812">Transmembrane</keyword>
<keyword evidence="1" id="KW-0472">Membrane</keyword>
<evidence type="ECO:0000313" key="2">
    <source>
        <dbReference type="EMBL" id="MDV7014584.1"/>
    </source>
</evidence>
<organism evidence="2 3">
    <name type="scientific">Mycobacterium intracellulare</name>
    <dbReference type="NCBI Taxonomy" id="1767"/>
    <lineage>
        <taxon>Bacteria</taxon>
        <taxon>Bacillati</taxon>
        <taxon>Actinomycetota</taxon>
        <taxon>Actinomycetes</taxon>
        <taxon>Mycobacteriales</taxon>
        <taxon>Mycobacteriaceae</taxon>
        <taxon>Mycobacterium</taxon>
        <taxon>Mycobacterium avium complex (MAC)</taxon>
    </lineage>
</organism>
<feature type="transmembrane region" description="Helical" evidence="1">
    <location>
        <begin position="34"/>
        <end position="56"/>
    </location>
</feature>
<comment type="caution">
    <text evidence="2">The sequence shown here is derived from an EMBL/GenBank/DDBJ whole genome shotgun (WGS) entry which is preliminary data.</text>
</comment>
<dbReference type="AlphaFoldDB" id="A0AAE4REY9"/>
<evidence type="ECO:0000313" key="3">
    <source>
        <dbReference type="Proteomes" id="UP001187143"/>
    </source>
</evidence>
<reference evidence="2" key="1">
    <citation type="submission" date="2023-10" db="EMBL/GenBank/DDBJ databases">
        <title>Characterization and genome sequence of Mycobacterium intracellulare ABSURDO, a novel pathogenic isolate with three colony morphotypes that vary in growth and acid-fastness.</title>
        <authorList>
            <person name="Jude B.A."/>
            <person name="Robinson R.T."/>
        </authorList>
    </citation>
    <scope>NUCLEOTIDE SEQUENCE</scope>
    <source>
        <strain evidence="2">ABSURDO Component B</strain>
    </source>
</reference>
<dbReference type="Proteomes" id="UP001187143">
    <property type="component" value="Unassembled WGS sequence"/>
</dbReference>
<accession>A0AAE4REY9</accession>
<feature type="transmembrane region" description="Helical" evidence="1">
    <location>
        <begin position="68"/>
        <end position="92"/>
    </location>
</feature>
<proteinExistence type="predicted"/>
<dbReference type="EMBL" id="JAWLLD010000025">
    <property type="protein sequence ID" value="MDV7014584.1"/>
    <property type="molecule type" value="Genomic_DNA"/>
</dbReference>
<evidence type="ECO:0000256" key="1">
    <source>
        <dbReference type="SAM" id="Phobius"/>
    </source>
</evidence>
<sequence>MKGWWITLAFGLVALVLAALNVTLHWSSDSGAAALTGGSGVLLAFVVLGTLIENIVRNAAWVREDPGQLWLGIFTAFVCFTLGVLKAAPWVILGVLAERDGGAHSPGSLTIDAAGTR</sequence>
<dbReference type="RefSeq" id="WP_317728478.1">
    <property type="nucleotide sequence ID" value="NZ_JAWLLC010000024.1"/>
</dbReference>